<dbReference type="SMART" id="SM00327">
    <property type="entry name" value="VWA"/>
    <property type="match status" value="1"/>
</dbReference>
<dbReference type="Proteomes" id="UP001409585">
    <property type="component" value="Unassembled WGS sequence"/>
</dbReference>
<comment type="caution">
    <text evidence="6">The sequence shown here is derived from an EMBL/GenBank/DDBJ whole genome shotgun (WGS) entry which is preliminary data.</text>
</comment>
<dbReference type="AlphaFoldDB" id="A0AAV3U5D5"/>
<keyword evidence="2" id="KW-0472">Membrane</keyword>
<evidence type="ECO:0000256" key="3">
    <source>
        <dbReference type="SAM" id="SignalP"/>
    </source>
</evidence>
<evidence type="ECO:0000259" key="5">
    <source>
        <dbReference type="PROSITE" id="PS51468"/>
    </source>
</evidence>
<dbReference type="SMART" id="SM00609">
    <property type="entry name" value="VIT"/>
    <property type="match status" value="1"/>
</dbReference>
<dbReference type="PANTHER" id="PTHR45737">
    <property type="entry name" value="VON WILLEBRAND FACTOR A DOMAIN-CONTAINING PROTEIN 5A"/>
    <property type="match status" value="1"/>
</dbReference>
<feature type="region of interest" description="Disordered" evidence="1">
    <location>
        <begin position="607"/>
        <end position="647"/>
    </location>
</feature>
<dbReference type="RefSeq" id="WP_345424448.1">
    <property type="nucleotide sequence ID" value="NZ_AP031496.1"/>
</dbReference>
<dbReference type="Gene3D" id="3.40.50.410">
    <property type="entry name" value="von Willebrand factor, type A domain"/>
    <property type="match status" value="1"/>
</dbReference>
<evidence type="ECO:0000313" key="6">
    <source>
        <dbReference type="EMBL" id="GAA4949154.1"/>
    </source>
</evidence>
<feature type="domain" description="VWFA" evidence="4">
    <location>
        <begin position="296"/>
        <end position="466"/>
    </location>
</feature>
<evidence type="ECO:0000256" key="1">
    <source>
        <dbReference type="SAM" id="MobiDB-lite"/>
    </source>
</evidence>
<accession>A0AAV3U5D5</accession>
<feature type="domain" description="VIT" evidence="5">
    <location>
        <begin position="24"/>
        <end position="152"/>
    </location>
</feature>
<dbReference type="PROSITE" id="PS50234">
    <property type="entry name" value="VWFA"/>
    <property type="match status" value="1"/>
</dbReference>
<gene>
    <name evidence="6" type="ORF">GCM10025791_31680</name>
</gene>
<dbReference type="InterPro" id="IPR002035">
    <property type="entry name" value="VWF_A"/>
</dbReference>
<evidence type="ECO:0000259" key="4">
    <source>
        <dbReference type="PROSITE" id="PS50234"/>
    </source>
</evidence>
<feature type="compositionally biased region" description="Low complexity" evidence="1">
    <location>
        <begin position="607"/>
        <end position="622"/>
    </location>
</feature>
<keyword evidence="2" id="KW-0812">Transmembrane</keyword>
<keyword evidence="3" id="KW-0732">Signal</keyword>
<protein>
    <recommendedName>
        <fullName evidence="8">VWA domain-containing protein</fullName>
    </recommendedName>
</protein>
<dbReference type="PANTHER" id="PTHR45737:SF6">
    <property type="entry name" value="VON WILLEBRAND FACTOR A DOMAIN-CONTAINING PROTEIN 5A"/>
    <property type="match status" value="1"/>
</dbReference>
<evidence type="ECO:0000256" key="2">
    <source>
        <dbReference type="SAM" id="Phobius"/>
    </source>
</evidence>
<dbReference type="PROSITE" id="PS51468">
    <property type="entry name" value="VIT"/>
    <property type="match status" value="1"/>
</dbReference>
<dbReference type="EMBL" id="BAABLX010000028">
    <property type="protein sequence ID" value="GAA4949154.1"/>
    <property type="molecule type" value="Genomic_DNA"/>
</dbReference>
<feature type="chain" id="PRO_5043607247" description="VWA domain-containing protein" evidence="3">
    <location>
        <begin position="25"/>
        <end position="671"/>
    </location>
</feature>
<feature type="transmembrane region" description="Helical" evidence="2">
    <location>
        <begin position="643"/>
        <end position="665"/>
    </location>
</feature>
<feature type="signal peptide" evidence="3">
    <location>
        <begin position="1"/>
        <end position="24"/>
    </location>
</feature>
<keyword evidence="2" id="KW-1133">Transmembrane helix</keyword>
<dbReference type="InterPro" id="IPR036465">
    <property type="entry name" value="vWFA_dom_sf"/>
</dbReference>
<sequence>MKLTKVISALGAGVALVASTLANAAGLMTPANSNLPELTLQEHHVAVTIDDGYATTEIEQTFFNPNSAELEAIYSFPVPESAAVGEFTYWIDGQPVVGEVVEKTRARKIYQAEKAAGHNTALVEKNAFKTFDINVYPVSPNAAVKVRLVYIQPAQVDTGVGRYVYPLEDGGVDEQAQSFWQRNESVTEAFSFTMTFRSSYPIAALRLPKHPNATINQLSENEWRASLSNHKNSEAANPAASVMELNQDIVAYWRHQTGLPGSVDLITHKPTANEPGTFMLTLTPGDDLGAVSDGKEWVFVLDISGSMQGKYATLVEGVRQGLGKLRQQDRFKVVLFNEHAVALTQGFVAVTQENTESTLQRLETYPIGGSTNLYAGLQQGLANIDADRPAGIILVTDGVANVGNTEKKSFLELLAKNDVRLFTFIMGNSANRPLLKEMTEVSNGFALSVSNSDDIVGHIALATQKLTHQAFRDVQLCIEGGRVRNVTPEHIGSLYRGEQLTVFGHYWQAGPATLTLTAKVGSEEKIYRTEVIFPEQNQRNPEIERLWAFATIEHLQAQMDYFGADDDQQQAITDIAVEYGLVTDYTSMIVVQEQVFQAQNINRNNQQRVAQEQQARANRAQQPVQDNRIDKQQPMFQSPRPSLGGGGGSGALGPVFLMALMLLLLRTRRGS</sequence>
<organism evidence="6 7">
    <name type="scientific">Halioxenophilus aromaticivorans</name>
    <dbReference type="NCBI Taxonomy" id="1306992"/>
    <lineage>
        <taxon>Bacteria</taxon>
        <taxon>Pseudomonadati</taxon>
        <taxon>Pseudomonadota</taxon>
        <taxon>Gammaproteobacteria</taxon>
        <taxon>Alteromonadales</taxon>
        <taxon>Alteromonadaceae</taxon>
        <taxon>Halioxenophilus</taxon>
    </lineage>
</organism>
<reference evidence="7" key="1">
    <citation type="journal article" date="2019" name="Int. J. Syst. Evol. Microbiol.">
        <title>The Global Catalogue of Microorganisms (GCM) 10K type strain sequencing project: providing services to taxonomists for standard genome sequencing and annotation.</title>
        <authorList>
            <consortium name="The Broad Institute Genomics Platform"/>
            <consortium name="The Broad Institute Genome Sequencing Center for Infectious Disease"/>
            <person name="Wu L."/>
            <person name="Ma J."/>
        </authorList>
    </citation>
    <scope>NUCLEOTIDE SEQUENCE [LARGE SCALE GENOMIC DNA]</scope>
    <source>
        <strain evidence="7">JCM 19134</strain>
    </source>
</reference>
<dbReference type="Pfam" id="PF08487">
    <property type="entry name" value="VIT"/>
    <property type="match status" value="1"/>
</dbReference>
<keyword evidence="7" id="KW-1185">Reference proteome</keyword>
<evidence type="ECO:0000313" key="7">
    <source>
        <dbReference type="Proteomes" id="UP001409585"/>
    </source>
</evidence>
<dbReference type="InterPro" id="IPR013694">
    <property type="entry name" value="VIT"/>
</dbReference>
<dbReference type="SUPFAM" id="SSF53300">
    <property type="entry name" value="vWA-like"/>
    <property type="match status" value="1"/>
</dbReference>
<dbReference type="Pfam" id="PF13768">
    <property type="entry name" value="VWA_3"/>
    <property type="match status" value="1"/>
</dbReference>
<proteinExistence type="predicted"/>
<evidence type="ECO:0008006" key="8">
    <source>
        <dbReference type="Google" id="ProtNLM"/>
    </source>
</evidence>
<name>A0AAV3U5D5_9ALTE</name>